<evidence type="ECO:0000313" key="1">
    <source>
        <dbReference type="EMBL" id="KEY68309.1"/>
    </source>
</evidence>
<dbReference type="AlphaFoldDB" id="A0A084ASN0"/>
<gene>
    <name evidence="1" type="ORF">S7711_11192</name>
</gene>
<dbReference type="Proteomes" id="UP000028045">
    <property type="component" value="Unassembled WGS sequence"/>
</dbReference>
<sequence>MRGVAPGPDEGARQPCARHEKCARGSVAMVLDAIRRAALRSWGRRSLVGRREEKAGGKAIQLIAVERYDQRRLGAPRQGDGLGGAGVGVGVGEAPLLINSVTIECDGRVGASGLGPELSVWRKSGASLARGCRCDAKSWL</sequence>
<keyword evidence="2" id="KW-1185">Reference proteome</keyword>
<dbReference type="HOGENOM" id="CLU_1836451_0_0_1"/>
<dbReference type="EMBL" id="KL648583">
    <property type="protein sequence ID" value="KEY68309.1"/>
    <property type="molecule type" value="Genomic_DNA"/>
</dbReference>
<evidence type="ECO:0000313" key="2">
    <source>
        <dbReference type="Proteomes" id="UP000028045"/>
    </source>
</evidence>
<organism evidence="1 2">
    <name type="scientific">Stachybotrys chartarum (strain CBS 109288 / IBT 7711)</name>
    <name type="common">Toxic black mold</name>
    <name type="synonym">Stilbospora chartarum</name>
    <dbReference type="NCBI Taxonomy" id="1280523"/>
    <lineage>
        <taxon>Eukaryota</taxon>
        <taxon>Fungi</taxon>
        <taxon>Dikarya</taxon>
        <taxon>Ascomycota</taxon>
        <taxon>Pezizomycotina</taxon>
        <taxon>Sordariomycetes</taxon>
        <taxon>Hypocreomycetidae</taxon>
        <taxon>Hypocreales</taxon>
        <taxon>Stachybotryaceae</taxon>
        <taxon>Stachybotrys</taxon>
    </lineage>
</organism>
<accession>A0A084ASN0</accession>
<reference evidence="1 2" key="1">
    <citation type="journal article" date="2014" name="BMC Genomics">
        <title>Comparative genome sequencing reveals chemotype-specific gene clusters in the toxigenic black mold Stachybotrys.</title>
        <authorList>
            <person name="Semeiks J."/>
            <person name="Borek D."/>
            <person name="Otwinowski Z."/>
            <person name="Grishin N.V."/>
        </authorList>
    </citation>
    <scope>NUCLEOTIDE SEQUENCE [LARGE SCALE GENOMIC DNA]</scope>
    <source>
        <strain evidence="2">CBS 109288 / IBT 7711</strain>
    </source>
</reference>
<protein>
    <submittedName>
        <fullName evidence="1">Uncharacterized protein</fullName>
    </submittedName>
</protein>
<name>A0A084ASN0_STACB</name>
<proteinExistence type="predicted"/>